<dbReference type="InterPro" id="IPR036390">
    <property type="entry name" value="WH_DNA-bd_sf"/>
</dbReference>
<comment type="similarity">
    <text evidence="2">Belongs to the Fur family.</text>
</comment>
<dbReference type="AlphaFoldDB" id="A0A2Z4AHB8"/>
<evidence type="ECO:0000256" key="1">
    <source>
        <dbReference type="ARBA" id="ARBA00004496"/>
    </source>
</evidence>
<dbReference type="PANTHER" id="PTHR33202:SF2">
    <property type="entry name" value="FERRIC UPTAKE REGULATION PROTEIN"/>
    <property type="match status" value="1"/>
</dbReference>
<dbReference type="InterPro" id="IPR036388">
    <property type="entry name" value="WH-like_DNA-bd_sf"/>
</dbReference>
<dbReference type="GO" id="GO:0003700">
    <property type="term" value="F:DNA-binding transcription factor activity"/>
    <property type="evidence" value="ECO:0007669"/>
    <property type="project" value="InterPro"/>
</dbReference>
<keyword evidence="7 12" id="KW-0479">Metal-binding</keyword>
<keyword evidence="8 12" id="KW-0862">Zinc</keyword>
<organism evidence="14 15">
    <name type="scientific">Candidatus Moanibacter tarae</name>
    <dbReference type="NCBI Taxonomy" id="2200854"/>
    <lineage>
        <taxon>Bacteria</taxon>
        <taxon>Pseudomonadati</taxon>
        <taxon>Verrucomicrobiota</taxon>
        <taxon>Opitutia</taxon>
        <taxon>Puniceicoccales</taxon>
        <taxon>Puniceicoccales incertae sedis</taxon>
        <taxon>Candidatus Moanibacter</taxon>
    </lineage>
</organism>
<evidence type="ECO:0000256" key="6">
    <source>
        <dbReference type="ARBA" id="ARBA00022491"/>
    </source>
</evidence>
<dbReference type="GO" id="GO:0005829">
    <property type="term" value="C:cytosol"/>
    <property type="evidence" value="ECO:0007669"/>
    <property type="project" value="TreeGrafter"/>
</dbReference>
<dbReference type="GO" id="GO:1900376">
    <property type="term" value="P:regulation of secondary metabolite biosynthetic process"/>
    <property type="evidence" value="ECO:0007669"/>
    <property type="project" value="TreeGrafter"/>
</dbReference>
<evidence type="ECO:0000256" key="10">
    <source>
        <dbReference type="ARBA" id="ARBA00023125"/>
    </source>
</evidence>
<evidence type="ECO:0000256" key="5">
    <source>
        <dbReference type="ARBA" id="ARBA00022490"/>
    </source>
</evidence>
<feature type="binding site" evidence="12">
    <location>
        <position position="148"/>
    </location>
    <ligand>
        <name>Zn(2+)</name>
        <dbReference type="ChEBI" id="CHEBI:29105"/>
    </ligand>
</feature>
<dbReference type="InterPro" id="IPR043135">
    <property type="entry name" value="Fur_C"/>
</dbReference>
<feature type="binding site" evidence="12">
    <location>
        <position position="108"/>
    </location>
    <ligand>
        <name>Zn(2+)</name>
        <dbReference type="ChEBI" id="CHEBI:29105"/>
    </ligand>
</feature>
<dbReference type="GO" id="GO:0045892">
    <property type="term" value="P:negative regulation of DNA-templated transcription"/>
    <property type="evidence" value="ECO:0007669"/>
    <property type="project" value="TreeGrafter"/>
</dbReference>
<keyword evidence="5" id="KW-0963">Cytoplasm</keyword>
<proteinExistence type="inferred from homology"/>
<sequence>MPIQPSKLEQREKSSDTFRKYLSRKGLRLTNQRKAIFEAVFNNLEHFTAEELLDYSRKIDVSVSRATVYRTLPLLIEGGLVREVDIGSDYKFYQTSPGEKRQQAQVICLDCEKISEIEAPFMEWYSRSVAQKVGLEPVHQRLQVHAQCMIFKEEGLCDNHR</sequence>
<keyword evidence="10" id="KW-0238">DNA-binding</keyword>
<keyword evidence="11" id="KW-0804">Transcription</keyword>
<dbReference type="Gene3D" id="3.30.1490.190">
    <property type="match status" value="1"/>
</dbReference>
<accession>A0A2Z4AHB8</accession>
<evidence type="ECO:0000256" key="9">
    <source>
        <dbReference type="ARBA" id="ARBA00023015"/>
    </source>
</evidence>
<keyword evidence="13" id="KW-0408">Iron</keyword>
<name>A0A2Z4AHB8_9BACT</name>
<keyword evidence="9" id="KW-0805">Transcription regulation</keyword>
<protein>
    <recommendedName>
        <fullName evidence="4">Ferric uptake regulation protein</fullName>
    </recommendedName>
</protein>
<dbReference type="Pfam" id="PF01475">
    <property type="entry name" value="FUR"/>
    <property type="match status" value="1"/>
</dbReference>
<evidence type="ECO:0000256" key="8">
    <source>
        <dbReference type="ARBA" id="ARBA00022833"/>
    </source>
</evidence>
<feature type="binding site" evidence="13">
    <location>
        <position position="123"/>
    </location>
    <ligand>
        <name>Fe cation</name>
        <dbReference type="ChEBI" id="CHEBI:24875"/>
    </ligand>
</feature>
<evidence type="ECO:0000313" key="14">
    <source>
        <dbReference type="EMBL" id="AWT60576.1"/>
    </source>
</evidence>
<comment type="subcellular location">
    <subcellularLocation>
        <location evidence="1">Cytoplasm</location>
    </subcellularLocation>
</comment>
<reference evidence="14 15" key="1">
    <citation type="submission" date="2018-06" db="EMBL/GenBank/DDBJ databases">
        <title>Draft Genome Sequence of a Novel Marine Bacterium Related to the Verrucomicrobia.</title>
        <authorList>
            <person name="Vosseberg J."/>
            <person name="Martijn J."/>
            <person name="Ettema T.J.G."/>
        </authorList>
    </citation>
    <scope>NUCLEOTIDE SEQUENCE [LARGE SCALE GENOMIC DNA]</scope>
    <source>
        <strain evidence="14">TARA_B100001123</strain>
    </source>
</reference>
<dbReference type="InterPro" id="IPR002481">
    <property type="entry name" value="FUR"/>
</dbReference>
<dbReference type="CDD" id="cd07153">
    <property type="entry name" value="Fur_like"/>
    <property type="match status" value="1"/>
</dbReference>
<evidence type="ECO:0000256" key="11">
    <source>
        <dbReference type="ARBA" id="ARBA00023163"/>
    </source>
</evidence>
<keyword evidence="6" id="KW-0678">Repressor</keyword>
<dbReference type="GO" id="GO:0008270">
    <property type="term" value="F:zinc ion binding"/>
    <property type="evidence" value="ECO:0007669"/>
    <property type="project" value="TreeGrafter"/>
</dbReference>
<comment type="cofactor">
    <cofactor evidence="13">
        <name>Mn(2+)</name>
        <dbReference type="ChEBI" id="CHEBI:29035"/>
    </cofactor>
    <cofactor evidence="13">
        <name>Fe(2+)</name>
        <dbReference type="ChEBI" id="CHEBI:29033"/>
    </cofactor>
    <text evidence="13">Binds 1 Mn(2+) or Fe(2+) ion per subunit.</text>
</comment>
<comment type="cofactor">
    <cofactor evidence="12">
        <name>Zn(2+)</name>
        <dbReference type="ChEBI" id="CHEBI:29105"/>
    </cofactor>
    <text evidence="12">Binds 1 zinc ion per subunit.</text>
</comment>
<dbReference type="SUPFAM" id="SSF46785">
    <property type="entry name" value="Winged helix' DNA-binding domain"/>
    <property type="match status" value="1"/>
</dbReference>
<evidence type="ECO:0000313" key="15">
    <source>
        <dbReference type="Proteomes" id="UP000247465"/>
    </source>
</evidence>
<gene>
    <name evidence="14" type="primary">fur</name>
    <name evidence="14" type="ORF">DF168_01791</name>
</gene>
<evidence type="ECO:0000256" key="12">
    <source>
        <dbReference type="PIRSR" id="PIRSR602481-1"/>
    </source>
</evidence>
<dbReference type="KEGG" id="mtar:DF168_01791"/>
<evidence type="ECO:0000256" key="4">
    <source>
        <dbReference type="ARBA" id="ARBA00020910"/>
    </source>
</evidence>
<dbReference type="EMBL" id="CP029803">
    <property type="protein sequence ID" value="AWT60576.1"/>
    <property type="molecule type" value="Genomic_DNA"/>
</dbReference>
<evidence type="ECO:0000256" key="3">
    <source>
        <dbReference type="ARBA" id="ARBA00011738"/>
    </source>
</evidence>
<feature type="binding site" evidence="12">
    <location>
        <position position="111"/>
    </location>
    <ligand>
        <name>Zn(2+)</name>
        <dbReference type="ChEBI" id="CHEBI:29105"/>
    </ligand>
</feature>
<evidence type="ECO:0000256" key="2">
    <source>
        <dbReference type="ARBA" id="ARBA00007957"/>
    </source>
</evidence>
<evidence type="ECO:0000256" key="7">
    <source>
        <dbReference type="ARBA" id="ARBA00022723"/>
    </source>
</evidence>
<dbReference type="PANTHER" id="PTHR33202">
    <property type="entry name" value="ZINC UPTAKE REGULATION PROTEIN"/>
    <property type="match status" value="1"/>
</dbReference>
<evidence type="ECO:0000256" key="13">
    <source>
        <dbReference type="PIRSR" id="PIRSR602481-2"/>
    </source>
</evidence>
<comment type="subunit">
    <text evidence="3">Homodimer.</text>
</comment>
<dbReference type="GO" id="GO:0000976">
    <property type="term" value="F:transcription cis-regulatory region binding"/>
    <property type="evidence" value="ECO:0007669"/>
    <property type="project" value="TreeGrafter"/>
</dbReference>
<dbReference type="Gene3D" id="1.10.10.10">
    <property type="entry name" value="Winged helix-like DNA-binding domain superfamily/Winged helix DNA-binding domain"/>
    <property type="match status" value="1"/>
</dbReference>
<dbReference type="Proteomes" id="UP000247465">
    <property type="component" value="Chromosome"/>
</dbReference>